<reference evidence="2" key="1">
    <citation type="submission" date="2021-01" db="EMBL/GenBank/DDBJ databases">
        <authorList>
            <consortium name="Genoscope - CEA"/>
            <person name="William W."/>
        </authorList>
    </citation>
    <scope>NUCLEOTIDE SEQUENCE</scope>
</reference>
<feature type="region of interest" description="Disordered" evidence="1">
    <location>
        <begin position="231"/>
        <end position="253"/>
    </location>
</feature>
<evidence type="ECO:0000256" key="1">
    <source>
        <dbReference type="SAM" id="MobiDB-lite"/>
    </source>
</evidence>
<accession>A0A8S1K4R1</accession>
<comment type="caution">
    <text evidence="2">The sequence shown here is derived from an EMBL/GenBank/DDBJ whole genome shotgun (WGS) entry which is preliminary data.</text>
</comment>
<gene>
    <name evidence="2" type="ORF">PPRIM_AZ9-3.1.T0090365</name>
</gene>
<keyword evidence="3" id="KW-1185">Reference proteome</keyword>
<dbReference type="OMA" id="GFCISCN"/>
<feature type="compositionally biased region" description="Low complexity" evidence="1">
    <location>
        <begin position="75"/>
        <end position="84"/>
    </location>
</feature>
<dbReference type="AlphaFoldDB" id="A0A8S1K4R1"/>
<feature type="region of interest" description="Disordered" evidence="1">
    <location>
        <begin position="75"/>
        <end position="94"/>
    </location>
</feature>
<organism evidence="2 3">
    <name type="scientific">Paramecium primaurelia</name>
    <dbReference type="NCBI Taxonomy" id="5886"/>
    <lineage>
        <taxon>Eukaryota</taxon>
        <taxon>Sar</taxon>
        <taxon>Alveolata</taxon>
        <taxon>Ciliophora</taxon>
        <taxon>Intramacronucleata</taxon>
        <taxon>Oligohymenophorea</taxon>
        <taxon>Peniculida</taxon>
        <taxon>Parameciidae</taxon>
        <taxon>Paramecium</taxon>
    </lineage>
</organism>
<evidence type="ECO:0000313" key="3">
    <source>
        <dbReference type="Proteomes" id="UP000688137"/>
    </source>
</evidence>
<evidence type="ECO:0000313" key="2">
    <source>
        <dbReference type="EMBL" id="CAD8045338.1"/>
    </source>
</evidence>
<name>A0A8S1K4R1_PARPR</name>
<dbReference type="Proteomes" id="UP000688137">
    <property type="component" value="Unassembled WGS sequence"/>
</dbReference>
<sequence>MSYRSIKKTDTPQFRILSGQKTSPNKFIYKKCTSICDSQLTLRDSKNINLKSYNQNTPTKNTKLFFSDQQETQEKQPLQQLQTPCRKPPRPQTHHKTEFEEVEFNQQDLQNEQKYIHLQQKSEQKGEIKNTKINKFNISLQDPQFQISNNNSNYTVTSIRKQLSTKMLLKNQNSNNPEDQNYEFKKRNCNSFQQQSKLKETNSQNSFGNIQQIEPNNQQTQYQNDDIIQNNQNNKQSKNSEQQDSYDTSTLTTLQKSKSSRKFNLIKKVSQANFQNQLHLENILEVTNGQEISQNIISNQINHNQQDIFNYSSENSEQKFIKQLNQIYLHNTKYLFLNCKNENCNYFCILTSFHRQDYYCQQCEMLSVIGDVSTKKVINKCNHTLNYKEIIYIVQDAIQFKKLARCSSCQWEISYTYIKRIDLTKLYIQLKLQLEIKNLKNSILKNTQFQIAECTGPECDFFTLWNPNQPKLKQGFCIFCDKRIAFKMDHPSQNILYQINCGHEITTQKLLGLSSDAQILKEFAKCPQCQVIISLKVNNTLNMQSKNNQIY</sequence>
<dbReference type="EMBL" id="CAJJDM010000006">
    <property type="protein sequence ID" value="CAD8045338.1"/>
    <property type="molecule type" value="Genomic_DNA"/>
</dbReference>
<proteinExistence type="predicted"/>
<protein>
    <submittedName>
        <fullName evidence="2">Uncharacterized protein</fullName>
    </submittedName>
</protein>